<organism evidence="2 3">
    <name type="scientific">Laccaria amethystina LaAM-08-1</name>
    <dbReference type="NCBI Taxonomy" id="1095629"/>
    <lineage>
        <taxon>Eukaryota</taxon>
        <taxon>Fungi</taxon>
        <taxon>Dikarya</taxon>
        <taxon>Basidiomycota</taxon>
        <taxon>Agaricomycotina</taxon>
        <taxon>Agaricomycetes</taxon>
        <taxon>Agaricomycetidae</taxon>
        <taxon>Agaricales</taxon>
        <taxon>Agaricineae</taxon>
        <taxon>Hydnangiaceae</taxon>
        <taxon>Laccaria</taxon>
    </lineage>
</organism>
<name>A0A0C9X673_9AGAR</name>
<dbReference type="SUPFAM" id="SSF52540">
    <property type="entry name" value="P-loop containing nucleoside triphosphate hydrolases"/>
    <property type="match status" value="1"/>
</dbReference>
<dbReference type="GO" id="GO:0003676">
    <property type="term" value="F:nucleic acid binding"/>
    <property type="evidence" value="ECO:0007669"/>
    <property type="project" value="InterPro"/>
</dbReference>
<feature type="domain" description="DEAD/DEAH-box helicase" evidence="1">
    <location>
        <begin position="33"/>
        <end position="112"/>
    </location>
</feature>
<dbReference type="HOGENOM" id="CLU_155619_0_0_1"/>
<reference evidence="3" key="2">
    <citation type="submission" date="2015-01" db="EMBL/GenBank/DDBJ databases">
        <title>Evolutionary Origins and Diversification of the Mycorrhizal Mutualists.</title>
        <authorList>
            <consortium name="DOE Joint Genome Institute"/>
            <consortium name="Mycorrhizal Genomics Consortium"/>
            <person name="Kohler A."/>
            <person name="Kuo A."/>
            <person name="Nagy L.G."/>
            <person name="Floudas D."/>
            <person name="Copeland A."/>
            <person name="Barry K.W."/>
            <person name="Cichocki N."/>
            <person name="Veneault-Fourrey C."/>
            <person name="LaButti K."/>
            <person name="Lindquist E.A."/>
            <person name="Lipzen A."/>
            <person name="Lundell T."/>
            <person name="Morin E."/>
            <person name="Murat C."/>
            <person name="Riley R."/>
            <person name="Ohm R."/>
            <person name="Sun H."/>
            <person name="Tunlid A."/>
            <person name="Henrissat B."/>
            <person name="Grigoriev I.V."/>
            <person name="Hibbett D.S."/>
            <person name="Martin F."/>
        </authorList>
    </citation>
    <scope>NUCLEOTIDE SEQUENCE [LARGE SCALE GENOMIC DNA]</scope>
    <source>
        <strain evidence="3">LaAM-08-1</strain>
    </source>
</reference>
<proteinExistence type="predicted"/>
<keyword evidence="3" id="KW-1185">Reference proteome</keyword>
<dbReference type="STRING" id="1095629.A0A0C9X673"/>
<evidence type="ECO:0000313" key="3">
    <source>
        <dbReference type="Proteomes" id="UP000054477"/>
    </source>
</evidence>
<dbReference type="EMBL" id="KN838861">
    <property type="protein sequence ID" value="KIJ93156.1"/>
    <property type="molecule type" value="Genomic_DNA"/>
</dbReference>
<dbReference type="AlphaFoldDB" id="A0A0C9X673"/>
<dbReference type="OrthoDB" id="3260945at2759"/>
<protein>
    <recommendedName>
        <fullName evidence="1">DEAD/DEAH-box helicase domain-containing protein</fullName>
    </recommendedName>
</protein>
<dbReference type="GO" id="GO:0005524">
    <property type="term" value="F:ATP binding"/>
    <property type="evidence" value="ECO:0007669"/>
    <property type="project" value="InterPro"/>
</dbReference>
<gene>
    <name evidence="2" type="ORF">K443DRAFT_66500</name>
</gene>
<feature type="non-terminal residue" evidence="2">
    <location>
        <position position="117"/>
    </location>
</feature>
<sequence length="117" mass="12741">MAKPRWQDPVGLETINIIVKKIIPQWTKGLHTVQPKLISAILDGQDILCCTATGDGKLAAFSIPCLVLLEYNQHLESYPANLPTHSRPIGVVVTPTKGLASNIVNELLKLNISALSY</sequence>
<dbReference type="Proteomes" id="UP000054477">
    <property type="component" value="Unassembled WGS sequence"/>
</dbReference>
<accession>A0A0C9X673</accession>
<evidence type="ECO:0000259" key="1">
    <source>
        <dbReference type="Pfam" id="PF00270"/>
    </source>
</evidence>
<dbReference type="InterPro" id="IPR011545">
    <property type="entry name" value="DEAD/DEAH_box_helicase_dom"/>
</dbReference>
<dbReference type="Gene3D" id="3.40.50.300">
    <property type="entry name" value="P-loop containing nucleotide triphosphate hydrolases"/>
    <property type="match status" value="1"/>
</dbReference>
<dbReference type="InterPro" id="IPR027417">
    <property type="entry name" value="P-loop_NTPase"/>
</dbReference>
<dbReference type="Pfam" id="PF00270">
    <property type="entry name" value="DEAD"/>
    <property type="match status" value="1"/>
</dbReference>
<reference evidence="2 3" key="1">
    <citation type="submission" date="2014-04" db="EMBL/GenBank/DDBJ databases">
        <authorList>
            <consortium name="DOE Joint Genome Institute"/>
            <person name="Kuo A."/>
            <person name="Kohler A."/>
            <person name="Nagy L.G."/>
            <person name="Floudas D."/>
            <person name="Copeland A."/>
            <person name="Barry K.W."/>
            <person name="Cichocki N."/>
            <person name="Veneault-Fourrey C."/>
            <person name="LaButti K."/>
            <person name="Lindquist E.A."/>
            <person name="Lipzen A."/>
            <person name="Lundell T."/>
            <person name="Morin E."/>
            <person name="Murat C."/>
            <person name="Sun H."/>
            <person name="Tunlid A."/>
            <person name="Henrissat B."/>
            <person name="Grigoriev I.V."/>
            <person name="Hibbett D.S."/>
            <person name="Martin F."/>
            <person name="Nordberg H.P."/>
            <person name="Cantor M.N."/>
            <person name="Hua S.X."/>
        </authorList>
    </citation>
    <scope>NUCLEOTIDE SEQUENCE [LARGE SCALE GENOMIC DNA]</scope>
    <source>
        <strain evidence="2 3">LaAM-08-1</strain>
    </source>
</reference>
<evidence type="ECO:0000313" key="2">
    <source>
        <dbReference type="EMBL" id="KIJ93156.1"/>
    </source>
</evidence>